<name>A0A4Q7UV12_PSEST</name>
<gene>
    <name evidence="1" type="ORF">EV383_1623</name>
</gene>
<keyword evidence="2" id="KW-1185">Reference proteome</keyword>
<reference evidence="1 2" key="1">
    <citation type="submission" date="2019-02" db="EMBL/GenBank/DDBJ databases">
        <title>Sequencing the genomes of 1000 actinobacteria strains.</title>
        <authorList>
            <person name="Klenk H.-P."/>
        </authorList>
    </citation>
    <scope>NUCLEOTIDE SEQUENCE [LARGE SCALE GENOMIC DNA]</scope>
    <source>
        <strain evidence="1 2">DSM 45779</strain>
    </source>
</reference>
<dbReference type="InterPro" id="IPR015421">
    <property type="entry name" value="PyrdxlP-dep_Trfase_major"/>
</dbReference>
<dbReference type="AlphaFoldDB" id="A0A4Q7UV12"/>
<dbReference type="EMBL" id="SHKL01000001">
    <property type="protein sequence ID" value="RZT84768.1"/>
    <property type="molecule type" value="Genomic_DNA"/>
</dbReference>
<dbReference type="OrthoDB" id="250246at2"/>
<dbReference type="Proteomes" id="UP000291591">
    <property type="component" value="Unassembled WGS sequence"/>
</dbReference>
<proteinExistence type="predicted"/>
<dbReference type="InterPro" id="IPR015422">
    <property type="entry name" value="PyrdxlP-dep_Trfase_small"/>
</dbReference>
<organism evidence="1 2">
    <name type="scientific">Pseudonocardia sediminis</name>
    <dbReference type="NCBI Taxonomy" id="1397368"/>
    <lineage>
        <taxon>Bacteria</taxon>
        <taxon>Bacillati</taxon>
        <taxon>Actinomycetota</taxon>
        <taxon>Actinomycetes</taxon>
        <taxon>Pseudonocardiales</taxon>
        <taxon>Pseudonocardiaceae</taxon>
        <taxon>Pseudonocardia</taxon>
    </lineage>
</organism>
<keyword evidence="1" id="KW-0456">Lyase</keyword>
<dbReference type="InterPro" id="IPR015424">
    <property type="entry name" value="PyrdxlP-dep_Trfase"/>
</dbReference>
<dbReference type="RefSeq" id="WP_130289326.1">
    <property type="nucleotide sequence ID" value="NZ_SHKL01000001.1"/>
</dbReference>
<accession>A0A4Q7UV12</accession>
<dbReference type="GO" id="GO:0016829">
    <property type="term" value="F:lyase activity"/>
    <property type="evidence" value="ECO:0007669"/>
    <property type="project" value="UniProtKB-KW"/>
</dbReference>
<dbReference type="Gene3D" id="3.40.640.10">
    <property type="entry name" value="Type I PLP-dependent aspartate aminotransferase-like (Major domain)"/>
    <property type="match status" value="1"/>
</dbReference>
<dbReference type="PANTHER" id="PTHR43586">
    <property type="entry name" value="CYSTEINE DESULFURASE"/>
    <property type="match status" value="1"/>
</dbReference>
<dbReference type="SUPFAM" id="SSF53383">
    <property type="entry name" value="PLP-dependent transferases"/>
    <property type="match status" value="1"/>
</dbReference>
<evidence type="ECO:0000313" key="2">
    <source>
        <dbReference type="Proteomes" id="UP000291591"/>
    </source>
</evidence>
<dbReference type="Gene3D" id="3.90.1150.10">
    <property type="entry name" value="Aspartate Aminotransferase, domain 1"/>
    <property type="match status" value="1"/>
</dbReference>
<comment type="caution">
    <text evidence="1">The sequence shown here is derived from an EMBL/GenBank/DDBJ whole genome shotgun (WGS) entry which is preliminary data.</text>
</comment>
<dbReference type="PANTHER" id="PTHR43586:SF21">
    <property type="entry name" value="PYRIDOXAL PHOSPHATE (PLP)-DEPENDENT ASPARTATE AMINOTRANSFERASE SUPERFAMILY"/>
    <property type="match status" value="1"/>
</dbReference>
<protein>
    <submittedName>
        <fullName evidence="1">Selenocysteine lyase/cysteine desulfurase</fullName>
    </submittedName>
</protein>
<evidence type="ECO:0000313" key="1">
    <source>
        <dbReference type="EMBL" id="RZT84768.1"/>
    </source>
</evidence>
<sequence>MRAFGQDFADTSGYLNTASVGLPPAFVADAVAVAVRDWASGAARPPDFDPAVDAARHGFAALTGTDPADVALGSTVSAMVGLLAASVLDGTRVLVAAGEFSSVTRPFAVQGRGVTVTEVPLDELGAHAGAHDVVAVSVVQSADGRIADLAALRAARASGTRVVLDVTQAAGWLALDLGWADAVVGACYKWLLSPRGASWMALDPSWVPVPHSASWYGTRDRWADGLYRPDPVPAPGAHGLDVSPDWLSQAGAGVALPWLAGLDAGAVQAHCTGLADALCARLDLPPAGSAIVSVPWDGAAERLTAAGLAVASRAGAARLSFHLATTPDDVDRAVTALTGPDPR</sequence>